<comment type="caution">
    <text evidence="1">The sequence shown here is derived from an EMBL/GenBank/DDBJ whole genome shotgun (WGS) entry which is preliminary data.</text>
</comment>
<gene>
    <name evidence="1" type="ORF">D9756_008175</name>
</gene>
<keyword evidence="2" id="KW-1185">Reference proteome</keyword>
<dbReference type="Proteomes" id="UP000559027">
    <property type="component" value="Unassembled WGS sequence"/>
</dbReference>
<evidence type="ECO:0000313" key="2">
    <source>
        <dbReference type="Proteomes" id="UP000559027"/>
    </source>
</evidence>
<name>A0A8H5FVV3_9AGAR</name>
<proteinExistence type="predicted"/>
<reference evidence="1 2" key="1">
    <citation type="journal article" date="2020" name="ISME J.">
        <title>Uncovering the hidden diversity of litter-decomposition mechanisms in mushroom-forming fungi.</title>
        <authorList>
            <person name="Floudas D."/>
            <person name="Bentzer J."/>
            <person name="Ahren D."/>
            <person name="Johansson T."/>
            <person name="Persson P."/>
            <person name="Tunlid A."/>
        </authorList>
    </citation>
    <scope>NUCLEOTIDE SEQUENCE [LARGE SCALE GENOMIC DNA]</scope>
    <source>
        <strain evidence="1 2">CBS 146.42</strain>
    </source>
</reference>
<dbReference type="EMBL" id="JAACJO010000013">
    <property type="protein sequence ID" value="KAF5351041.1"/>
    <property type="molecule type" value="Genomic_DNA"/>
</dbReference>
<accession>A0A8H5FVV3</accession>
<protein>
    <submittedName>
        <fullName evidence="1">Uncharacterized protein</fullName>
    </submittedName>
</protein>
<organism evidence="1 2">
    <name type="scientific">Leucocoprinus leucothites</name>
    <dbReference type="NCBI Taxonomy" id="201217"/>
    <lineage>
        <taxon>Eukaryota</taxon>
        <taxon>Fungi</taxon>
        <taxon>Dikarya</taxon>
        <taxon>Basidiomycota</taxon>
        <taxon>Agaricomycotina</taxon>
        <taxon>Agaricomycetes</taxon>
        <taxon>Agaricomycetidae</taxon>
        <taxon>Agaricales</taxon>
        <taxon>Agaricineae</taxon>
        <taxon>Agaricaceae</taxon>
        <taxon>Leucocoprinus</taxon>
    </lineage>
</organism>
<dbReference type="AlphaFoldDB" id="A0A8H5FVV3"/>
<evidence type="ECO:0000313" key="1">
    <source>
        <dbReference type="EMBL" id="KAF5351041.1"/>
    </source>
</evidence>
<sequence length="215" mass="24323">MSHSNSFAGASNFQVNDCHFYHSSGDNNNFYYAFQRECSCPHYPWLWAAPPNFVVDASSWYLGVPPHHLAQPMFWSSHFEQEYLTFGTRFLAQPYTFHGAIGSWPSELRSIPLYSVSNITPHWQPPSVLEPIYSGRDTQRQTPRGVHTSALSSELEQAHIVSHTAPLLSLNYPRNNDTHAHRTLRDGLQGGDYGQIPGQPCYDDSYSAPACFRLS</sequence>